<dbReference type="EMBL" id="ACCL02000009">
    <property type="protein sequence ID" value="EET60720.1"/>
    <property type="molecule type" value="Genomic_DNA"/>
</dbReference>
<dbReference type="AlphaFoldDB" id="C6LEY1"/>
<reference evidence="1" key="1">
    <citation type="submission" date="2009-07" db="EMBL/GenBank/DDBJ databases">
        <authorList>
            <person name="Weinstock G."/>
            <person name="Sodergren E."/>
            <person name="Clifton S."/>
            <person name="Fulton L."/>
            <person name="Fulton B."/>
            <person name="Courtney L."/>
            <person name="Fronick C."/>
            <person name="Harrison M."/>
            <person name="Strong C."/>
            <person name="Farmer C."/>
            <person name="Delahaunty K."/>
            <person name="Markovic C."/>
            <person name="Hall O."/>
            <person name="Minx P."/>
            <person name="Tomlinson C."/>
            <person name="Mitreva M."/>
            <person name="Nelson J."/>
            <person name="Hou S."/>
            <person name="Wollam A."/>
            <person name="Pepin K.H."/>
            <person name="Johnson M."/>
            <person name="Bhonagiri V."/>
            <person name="Nash W.E."/>
            <person name="Warren W."/>
            <person name="Chinwalla A."/>
            <person name="Mardis E.R."/>
            <person name="Wilson R.K."/>
        </authorList>
    </citation>
    <scope>NUCLEOTIDE SEQUENCE [LARGE SCALE GENOMIC DNA]</scope>
    <source>
        <strain evidence="1">DSM 14469</strain>
    </source>
</reference>
<dbReference type="InterPro" id="IPR019271">
    <property type="entry name" value="DUF2284_metal-binding"/>
</dbReference>
<sequence>MQETLQSGALSGRRIFMYRTQICVKTLKVTEWIAEYCQPETFVPLCRECPEYQKNWSCPPGVPPVKEIAGKYRYVQAIGLKVIYEERVRKEALTAPGRAEELREQSYGAAKKKMLQALLALEKVITPSQTIMAGCCVLCGRCARIDGKPCRHPEEMRYSFSGLGFDLGRISGELLEMPLLWQKEGLPEYNVAIAAFLHN</sequence>
<proteinExistence type="predicted"/>
<dbReference type="eggNOG" id="COG5423">
    <property type="taxonomic scope" value="Bacteria"/>
</dbReference>
<accession>C6LEY1</accession>
<dbReference type="STRING" id="168384.SAMN05660368_02392"/>
<evidence type="ECO:0000313" key="1">
    <source>
        <dbReference type="EMBL" id="EET60720.1"/>
    </source>
</evidence>
<comment type="caution">
    <text evidence="1">The sequence shown here is derived from an EMBL/GenBank/DDBJ whole genome shotgun (WGS) entry which is preliminary data.</text>
</comment>
<gene>
    <name evidence="1" type="ORF">BRYFOR_07182</name>
</gene>
<protein>
    <recommendedName>
        <fullName evidence="3">Metal-binding protein</fullName>
    </recommendedName>
</protein>
<evidence type="ECO:0000313" key="2">
    <source>
        <dbReference type="Proteomes" id="UP000005561"/>
    </source>
</evidence>
<organism evidence="1 2">
    <name type="scientific">Marvinbryantia formatexigens DSM 14469</name>
    <dbReference type="NCBI Taxonomy" id="478749"/>
    <lineage>
        <taxon>Bacteria</taxon>
        <taxon>Bacillati</taxon>
        <taxon>Bacillota</taxon>
        <taxon>Clostridia</taxon>
        <taxon>Lachnospirales</taxon>
        <taxon>Lachnospiraceae</taxon>
        <taxon>Marvinbryantia</taxon>
    </lineage>
</organism>
<dbReference type="Pfam" id="PF10050">
    <property type="entry name" value="DUF2284"/>
    <property type="match status" value="1"/>
</dbReference>
<evidence type="ECO:0008006" key="3">
    <source>
        <dbReference type="Google" id="ProtNLM"/>
    </source>
</evidence>
<keyword evidence="2" id="KW-1185">Reference proteome</keyword>
<dbReference type="Proteomes" id="UP000005561">
    <property type="component" value="Unassembled WGS sequence"/>
</dbReference>
<name>C6LEY1_9FIRM</name>